<dbReference type="GO" id="GO:0005886">
    <property type="term" value="C:plasma membrane"/>
    <property type="evidence" value="ECO:0007669"/>
    <property type="project" value="UniProtKB-SubCell"/>
</dbReference>
<comment type="caution">
    <text evidence="9">The sequence shown here is derived from an EMBL/GenBank/DDBJ whole genome shotgun (WGS) entry which is preliminary data.</text>
</comment>
<proteinExistence type="inferred from homology"/>
<evidence type="ECO:0000256" key="2">
    <source>
        <dbReference type="ARBA" id="ARBA00009765"/>
    </source>
</evidence>
<keyword evidence="4" id="KW-1003">Cell membrane</keyword>
<comment type="similarity">
    <text evidence="2">Belongs to the CorA metal ion transporter (MIT) (TC 1.A.35) family.</text>
</comment>
<dbReference type="AlphaFoldDB" id="A0AAN7VXN0"/>
<keyword evidence="3" id="KW-0813">Transport</keyword>
<dbReference type="GO" id="GO:0000287">
    <property type="term" value="F:magnesium ion binding"/>
    <property type="evidence" value="ECO:0007669"/>
    <property type="project" value="TreeGrafter"/>
</dbReference>
<dbReference type="PANTHER" id="PTHR46494:SF1">
    <property type="entry name" value="CORA FAMILY METAL ION TRANSPORTER (EUROFUNG)"/>
    <property type="match status" value="1"/>
</dbReference>
<evidence type="ECO:0000256" key="4">
    <source>
        <dbReference type="ARBA" id="ARBA00022475"/>
    </source>
</evidence>
<dbReference type="Gene3D" id="1.20.58.340">
    <property type="entry name" value="Magnesium transport protein CorA, transmembrane region"/>
    <property type="match status" value="2"/>
</dbReference>
<keyword evidence="6" id="KW-1133">Transmembrane helix</keyword>
<comment type="subcellular location">
    <subcellularLocation>
        <location evidence="1">Cell membrane</location>
        <topology evidence="1">Multi-pass membrane protein</topology>
    </subcellularLocation>
</comment>
<feature type="compositionally biased region" description="Polar residues" evidence="8">
    <location>
        <begin position="1"/>
        <end position="12"/>
    </location>
</feature>
<dbReference type="InterPro" id="IPR002523">
    <property type="entry name" value="MgTranspt_CorA/ZnTranspt_ZntB"/>
</dbReference>
<dbReference type="SUPFAM" id="SSF144083">
    <property type="entry name" value="Magnesium transport protein CorA, transmembrane region"/>
    <property type="match status" value="1"/>
</dbReference>
<dbReference type="InterPro" id="IPR045861">
    <property type="entry name" value="CorA_cytoplasmic_dom"/>
</dbReference>
<dbReference type="GO" id="GO:0015087">
    <property type="term" value="F:cobalt ion transmembrane transporter activity"/>
    <property type="evidence" value="ECO:0007669"/>
    <property type="project" value="TreeGrafter"/>
</dbReference>
<name>A0AAN7VXN0_9PEZI</name>
<sequence length="460" mass="51554">MGANNKASFSTVNRHRQHQNTTWNTAVGAEPGLRLDAQGSDQVGPSTHSNNESIEVRIVDYSTSQFARQDVRGSELQSYLGPQGKPDWATCRWIFVNGISKEVVHTLGRTYGLHPLTLEDVLNTDNLAKIDWYDDHYFLEMTLQRLVDVVEQGQTKQHDFRLHATPKKRYTYTANDPKEADLARQLDKPGRHVYQQFDVSVEQVSIFLTANNTIITIFERSGEDIFEPIFARLQSPHTVLRSSNDPSMLVQATIDAVVDLSQPVGKAFEDTFTELELAVLTRPSITLSRQVYVLRAGLASFLDLLVPVSSLVRALHDHRNLPEQPEGTPSVDFARRAVSPLTQAYLKDVQDHITTLTSSTRMRIRSAENLTSLIFNTIAAKQNESVRQLTVVSIFFLPLTFLTGYFGMRCIFLVDSLSSDGYHACDPTRKARASKTHGNDSTTVVYVDSKIKQTGALKLV</sequence>
<evidence type="ECO:0000256" key="6">
    <source>
        <dbReference type="ARBA" id="ARBA00022989"/>
    </source>
</evidence>
<dbReference type="GO" id="GO:0050897">
    <property type="term" value="F:cobalt ion binding"/>
    <property type="evidence" value="ECO:0007669"/>
    <property type="project" value="TreeGrafter"/>
</dbReference>
<evidence type="ECO:0000313" key="9">
    <source>
        <dbReference type="EMBL" id="KAK5695366.1"/>
    </source>
</evidence>
<dbReference type="PANTHER" id="PTHR46494">
    <property type="entry name" value="CORA FAMILY METAL ION TRANSPORTER (EUROFUNG)"/>
    <property type="match status" value="1"/>
</dbReference>
<evidence type="ECO:0000256" key="8">
    <source>
        <dbReference type="SAM" id="MobiDB-lite"/>
    </source>
</evidence>
<dbReference type="EMBL" id="JAVRQU010000014">
    <property type="protein sequence ID" value="KAK5695366.1"/>
    <property type="molecule type" value="Genomic_DNA"/>
</dbReference>
<keyword evidence="7" id="KW-0472">Membrane</keyword>
<reference evidence="9" key="1">
    <citation type="submission" date="2023-08" db="EMBL/GenBank/DDBJ databases">
        <title>Black Yeasts Isolated from many extreme environments.</title>
        <authorList>
            <person name="Coleine C."/>
            <person name="Stajich J.E."/>
            <person name="Selbmann L."/>
        </authorList>
    </citation>
    <scope>NUCLEOTIDE SEQUENCE</scope>
    <source>
        <strain evidence="9">CCFEE 5810</strain>
    </source>
</reference>
<keyword evidence="5" id="KW-0812">Transmembrane</keyword>
<evidence type="ECO:0008006" key="11">
    <source>
        <dbReference type="Google" id="ProtNLM"/>
    </source>
</evidence>
<organism evidence="9 10">
    <name type="scientific">Elasticomyces elasticus</name>
    <dbReference type="NCBI Taxonomy" id="574655"/>
    <lineage>
        <taxon>Eukaryota</taxon>
        <taxon>Fungi</taxon>
        <taxon>Dikarya</taxon>
        <taxon>Ascomycota</taxon>
        <taxon>Pezizomycotina</taxon>
        <taxon>Dothideomycetes</taxon>
        <taxon>Dothideomycetidae</taxon>
        <taxon>Mycosphaerellales</taxon>
        <taxon>Teratosphaeriaceae</taxon>
        <taxon>Elasticomyces</taxon>
    </lineage>
</organism>
<protein>
    <recommendedName>
        <fullName evidence="11">Magnesium transporter</fullName>
    </recommendedName>
</protein>
<dbReference type="SUPFAM" id="SSF143865">
    <property type="entry name" value="CorA soluble domain-like"/>
    <property type="match status" value="1"/>
</dbReference>
<gene>
    <name evidence="9" type="ORF">LTR97_008872</name>
</gene>
<evidence type="ECO:0000313" key="10">
    <source>
        <dbReference type="Proteomes" id="UP001310594"/>
    </source>
</evidence>
<dbReference type="Pfam" id="PF01544">
    <property type="entry name" value="CorA"/>
    <property type="match status" value="1"/>
</dbReference>
<evidence type="ECO:0000256" key="7">
    <source>
        <dbReference type="ARBA" id="ARBA00023136"/>
    </source>
</evidence>
<feature type="region of interest" description="Disordered" evidence="8">
    <location>
        <begin position="1"/>
        <end position="20"/>
    </location>
</feature>
<evidence type="ECO:0000256" key="3">
    <source>
        <dbReference type="ARBA" id="ARBA00022448"/>
    </source>
</evidence>
<accession>A0AAN7VXN0</accession>
<dbReference type="Proteomes" id="UP001310594">
    <property type="component" value="Unassembled WGS sequence"/>
</dbReference>
<dbReference type="InterPro" id="IPR045863">
    <property type="entry name" value="CorA_TM1_TM2"/>
</dbReference>
<evidence type="ECO:0000256" key="1">
    <source>
        <dbReference type="ARBA" id="ARBA00004651"/>
    </source>
</evidence>
<dbReference type="GO" id="GO:0015095">
    <property type="term" value="F:magnesium ion transmembrane transporter activity"/>
    <property type="evidence" value="ECO:0007669"/>
    <property type="project" value="TreeGrafter"/>
</dbReference>
<evidence type="ECO:0000256" key="5">
    <source>
        <dbReference type="ARBA" id="ARBA00022692"/>
    </source>
</evidence>
<dbReference type="Gene3D" id="3.30.460.20">
    <property type="entry name" value="CorA soluble domain-like"/>
    <property type="match status" value="1"/>
</dbReference>